<accession>A0AAW0KP31</accession>
<protein>
    <submittedName>
        <fullName evidence="2">F-box protein pp2-b15</fullName>
    </submittedName>
</protein>
<dbReference type="Gene3D" id="1.20.1280.50">
    <property type="match status" value="2"/>
</dbReference>
<feature type="domain" description="F-box" evidence="1">
    <location>
        <begin position="397"/>
        <end position="443"/>
    </location>
</feature>
<dbReference type="PANTHER" id="PTHR32278:SF15">
    <property type="entry name" value="F-BOX PROTEIN PP2-B13-RELATED"/>
    <property type="match status" value="1"/>
</dbReference>
<dbReference type="PROSITE" id="PS50181">
    <property type="entry name" value="FBOX"/>
    <property type="match status" value="2"/>
</dbReference>
<keyword evidence="3" id="KW-1185">Reference proteome</keyword>
<organism evidence="2 3">
    <name type="scientific">Quercus suber</name>
    <name type="common">Cork oak</name>
    <dbReference type="NCBI Taxonomy" id="58331"/>
    <lineage>
        <taxon>Eukaryota</taxon>
        <taxon>Viridiplantae</taxon>
        <taxon>Streptophyta</taxon>
        <taxon>Embryophyta</taxon>
        <taxon>Tracheophyta</taxon>
        <taxon>Spermatophyta</taxon>
        <taxon>Magnoliopsida</taxon>
        <taxon>eudicotyledons</taxon>
        <taxon>Gunneridae</taxon>
        <taxon>Pentapetalae</taxon>
        <taxon>rosids</taxon>
        <taxon>fabids</taxon>
        <taxon>Fagales</taxon>
        <taxon>Fagaceae</taxon>
        <taxon>Quercus</taxon>
    </lineage>
</organism>
<dbReference type="SMART" id="SM00256">
    <property type="entry name" value="FBOX"/>
    <property type="match status" value="2"/>
</dbReference>
<dbReference type="Proteomes" id="UP000237347">
    <property type="component" value="Unassembled WGS sequence"/>
</dbReference>
<dbReference type="SUPFAM" id="SSF81383">
    <property type="entry name" value="F-box domain"/>
    <property type="match status" value="2"/>
</dbReference>
<dbReference type="PANTHER" id="PTHR32278">
    <property type="entry name" value="F-BOX DOMAIN-CONTAINING PROTEIN"/>
    <property type="match status" value="1"/>
</dbReference>
<gene>
    <name evidence="2" type="primary">PP2B15_0</name>
    <name evidence="2" type="ORF">CFP56_017553</name>
</gene>
<comment type="caution">
    <text evidence="2">The sequence shown here is derived from an EMBL/GenBank/DDBJ whole genome shotgun (WGS) entry which is preliminary data.</text>
</comment>
<sequence>MADPKAKVFKIIVMSNSMGGFIDMLPEHCVSSILSFTSPTDTFRSSMVSSTFHSAAESDVVWETFLPAEYKDVLSRVVTPLAFTTKKELFLCLCNPVLIDGGRKSFKLEILSGKISYMLSAKELSISSQNDPMQWSWKSIPQSRFSEVAELRTTSWLEIYGKIKTQILSPNTTYGAYLIMKISNSAYGLDSIPSEMSVEVGNKVCNGTTYLRHEDGKKQQMECLFYRNRTEVLRKRVIEGIERIPSEREDGWMEIELGEFFSGESYEEVKMSFMEVKVTLIYTCSTKNVSYSHKNNKKKKKISNSAYGLDSIPSEMSVEVGNKVCNGTTYLRHEDGKKQQMECLFYRNRTEVLRKRVIEGIERIPSEREDGWMEIELGEFFSGESYEEVKMSFMEVKGFIDMLPEECVSTILSFTCPTDTFQSSMVSSIFHSAAKSDVVWERFLPDDYKDVVSRLVTPFAFTTKKELFLCLCNPVLIDGGRKSFKLEKLSGRISYMLSARELSISWGNDPMQWSWKSIPQSRFPEVAELRTTCWLEIRGKINTQILSSMTRYGVYLIMKISNRAYGLDSIPSEMLVEVGNKVCNGMTYLRHEDGKKQQMECLFYRNRTEVLRKRVIEGTERILSEREDGWMEIELGEFFSGEAYEEVKMSLMEVKGYQLKGGLIIEGIEA</sequence>
<dbReference type="EMBL" id="PKMF04000276">
    <property type="protein sequence ID" value="KAK7839751.1"/>
    <property type="molecule type" value="Genomic_DNA"/>
</dbReference>
<evidence type="ECO:0000313" key="2">
    <source>
        <dbReference type="EMBL" id="KAK7839751.1"/>
    </source>
</evidence>
<dbReference type="Pfam" id="PF14299">
    <property type="entry name" value="PP2"/>
    <property type="match status" value="3"/>
</dbReference>
<evidence type="ECO:0000259" key="1">
    <source>
        <dbReference type="PROSITE" id="PS50181"/>
    </source>
</evidence>
<dbReference type="CDD" id="cd22162">
    <property type="entry name" value="F-box_AtSKIP3-like"/>
    <property type="match status" value="2"/>
</dbReference>
<proteinExistence type="predicted"/>
<dbReference type="InterPro" id="IPR025886">
    <property type="entry name" value="PP2-like"/>
</dbReference>
<dbReference type="InterPro" id="IPR036047">
    <property type="entry name" value="F-box-like_dom_sf"/>
</dbReference>
<dbReference type="AlphaFoldDB" id="A0AAW0KP31"/>
<name>A0AAW0KP31_QUESU</name>
<feature type="domain" description="F-box" evidence="1">
    <location>
        <begin position="19"/>
        <end position="65"/>
    </location>
</feature>
<reference evidence="2 3" key="1">
    <citation type="journal article" date="2018" name="Sci. Data">
        <title>The draft genome sequence of cork oak.</title>
        <authorList>
            <person name="Ramos A.M."/>
            <person name="Usie A."/>
            <person name="Barbosa P."/>
            <person name="Barros P.M."/>
            <person name="Capote T."/>
            <person name="Chaves I."/>
            <person name="Simoes F."/>
            <person name="Abreu I."/>
            <person name="Carrasquinho I."/>
            <person name="Faro C."/>
            <person name="Guimaraes J.B."/>
            <person name="Mendonca D."/>
            <person name="Nobrega F."/>
            <person name="Rodrigues L."/>
            <person name="Saibo N.J.M."/>
            <person name="Varela M.C."/>
            <person name="Egas C."/>
            <person name="Matos J."/>
            <person name="Miguel C.M."/>
            <person name="Oliveira M.M."/>
            <person name="Ricardo C.P."/>
            <person name="Goncalves S."/>
        </authorList>
    </citation>
    <scope>NUCLEOTIDE SEQUENCE [LARGE SCALE GENOMIC DNA]</scope>
    <source>
        <strain evidence="3">cv. HL8</strain>
    </source>
</reference>
<dbReference type="InterPro" id="IPR001810">
    <property type="entry name" value="F-box_dom"/>
</dbReference>
<evidence type="ECO:0000313" key="3">
    <source>
        <dbReference type="Proteomes" id="UP000237347"/>
    </source>
</evidence>
<dbReference type="Pfam" id="PF00646">
    <property type="entry name" value="F-box"/>
    <property type="match status" value="2"/>
</dbReference>